<keyword evidence="1" id="KW-0238">DNA-binding</keyword>
<gene>
    <name evidence="3" type="ORF">QRD43_19375</name>
</gene>
<evidence type="ECO:0000313" key="3">
    <source>
        <dbReference type="EMBL" id="MDL5034069.1"/>
    </source>
</evidence>
<dbReference type="Proteomes" id="UP001238603">
    <property type="component" value="Unassembled WGS sequence"/>
</dbReference>
<protein>
    <submittedName>
        <fullName evidence="3">Rrf2 family transcriptional regulator</fullName>
    </submittedName>
</protein>
<dbReference type="Pfam" id="PF02082">
    <property type="entry name" value="Rrf2"/>
    <property type="match status" value="1"/>
</dbReference>
<dbReference type="PROSITE" id="PS51197">
    <property type="entry name" value="HTH_RRF2_2"/>
    <property type="match status" value="1"/>
</dbReference>
<dbReference type="PANTHER" id="PTHR33221:SF4">
    <property type="entry name" value="HTH-TYPE TRANSCRIPTIONAL REPRESSOR NSRR"/>
    <property type="match status" value="1"/>
</dbReference>
<dbReference type="InterPro" id="IPR000944">
    <property type="entry name" value="Tscrpt_reg_Rrf2"/>
</dbReference>
<dbReference type="PANTHER" id="PTHR33221">
    <property type="entry name" value="WINGED HELIX-TURN-HELIX TRANSCRIPTIONAL REGULATOR, RRF2 FAMILY"/>
    <property type="match status" value="1"/>
</dbReference>
<dbReference type="InterPro" id="IPR036390">
    <property type="entry name" value="WH_DNA-bd_sf"/>
</dbReference>
<dbReference type="RefSeq" id="WP_285984142.1">
    <property type="nucleotide sequence ID" value="NZ_JASVDS010000006.1"/>
</dbReference>
<dbReference type="SUPFAM" id="SSF46785">
    <property type="entry name" value="Winged helix' DNA-binding domain"/>
    <property type="match status" value="1"/>
</dbReference>
<keyword evidence="4" id="KW-1185">Reference proteome</keyword>
<dbReference type="EMBL" id="JASVDS010000006">
    <property type="protein sequence ID" value="MDL5034069.1"/>
    <property type="molecule type" value="Genomic_DNA"/>
</dbReference>
<comment type="caution">
    <text evidence="3">The sequence shown here is derived from an EMBL/GenBank/DDBJ whole genome shotgun (WGS) entry which is preliminary data.</text>
</comment>
<accession>A0ABT7LMH5</accession>
<reference evidence="3 4" key="1">
    <citation type="submission" date="2023-06" db="EMBL/GenBank/DDBJ databases">
        <title>Pelomonas sp. APW6 16S ribosomal RNA gene genome sequencing and assembly.</title>
        <authorList>
            <person name="Woo H."/>
        </authorList>
    </citation>
    <scope>NUCLEOTIDE SEQUENCE [LARGE SCALE GENOMIC DNA]</scope>
    <source>
        <strain evidence="3 4">APW6</strain>
    </source>
</reference>
<evidence type="ECO:0000256" key="1">
    <source>
        <dbReference type="ARBA" id="ARBA00023125"/>
    </source>
</evidence>
<proteinExistence type="predicted"/>
<organism evidence="3 4">
    <name type="scientific">Roseateles subflavus</name>
    <dbReference type="NCBI Taxonomy" id="3053353"/>
    <lineage>
        <taxon>Bacteria</taxon>
        <taxon>Pseudomonadati</taxon>
        <taxon>Pseudomonadota</taxon>
        <taxon>Betaproteobacteria</taxon>
        <taxon>Burkholderiales</taxon>
        <taxon>Sphaerotilaceae</taxon>
        <taxon>Roseateles</taxon>
    </lineage>
</organism>
<dbReference type="InterPro" id="IPR036388">
    <property type="entry name" value="WH-like_DNA-bd_sf"/>
</dbReference>
<dbReference type="NCBIfam" id="TIGR00738">
    <property type="entry name" value="rrf2_super"/>
    <property type="match status" value="1"/>
</dbReference>
<feature type="region of interest" description="Disordered" evidence="2">
    <location>
        <begin position="132"/>
        <end position="152"/>
    </location>
</feature>
<evidence type="ECO:0000256" key="2">
    <source>
        <dbReference type="SAM" id="MobiDB-lite"/>
    </source>
</evidence>
<dbReference type="Gene3D" id="1.10.10.10">
    <property type="entry name" value="Winged helix-like DNA-binding domain superfamily/Winged helix DNA-binding domain"/>
    <property type="match status" value="1"/>
</dbReference>
<name>A0ABT7LMH5_9BURK</name>
<sequence>MRLTTMTDYALRLLIYLGSHPERLCTTAEVASAYQISEAHMTKITHQLGLGGWIHTVRGKGGGMRLAHDPADINLGALVRAVEPDFHLVECLGDDSDCRLTQRCRLTKIFTGALAAFLSELDQHTLADLLPPPGRKLPLRSPSDIPIRTAKA</sequence>
<evidence type="ECO:0000313" key="4">
    <source>
        <dbReference type="Proteomes" id="UP001238603"/>
    </source>
</evidence>